<dbReference type="Proteomes" id="UP001314170">
    <property type="component" value="Unassembled WGS sequence"/>
</dbReference>
<protein>
    <submittedName>
        <fullName evidence="2">Uncharacterized protein</fullName>
    </submittedName>
</protein>
<dbReference type="PANTHER" id="PTHR20835">
    <property type="entry name" value="E3 UBIQUITIN-PROTEIN LIGASE PPP1R11-RELATED"/>
    <property type="match status" value="1"/>
</dbReference>
<feature type="region of interest" description="Disordered" evidence="1">
    <location>
        <begin position="79"/>
        <end position="112"/>
    </location>
</feature>
<dbReference type="PANTHER" id="PTHR20835:SF0">
    <property type="entry name" value="E3 UBIQUITIN-PROTEIN LIGASE PPP1R11"/>
    <property type="match status" value="1"/>
</dbReference>
<name>A0AAV1SQG0_9ROSI</name>
<feature type="compositionally biased region" description="Acidic residues" evidence="1">
    <location>
        <begin position="79"/>
        <end position="89"/>
    </location>
</feature>
<organism evidence="2 3">
    <name type="scientific">Dovyalis caffra</name>
    <dbReference type="NCBI Taxonomy" id="77055"/>
    <lineage>
        <taxon>Eukaryota</taxon>
        <taxon>Viridiplantae</taxon>
        <taxon>Streptophyta</taxon>
        <taxon>Embryophyta</taxon>
        <taxon>Tracheophyta</taxon>
        <taxon>Spermatophyta</taxon>
        <taxon>Magnoliopsida</taxon>
        <taxon>eudicotyledons</taxon>
        <taxon>Gunneridae</taxon>
        <taxon>Pentapetalae</taxon>
        <taxon>rosids</taxon>
        <taxon>fabids</taxon>
        <taxon>Malpighiales</taxon>
        <taxon>Salicaceae</taxon>
        <taxon>Flacourtieae</taxon>
        <taxon>Dovyalis</taxon>
    </lineage>
</organism>
<evidence type="ECO:0000256" key="1">
    <source>
        <dbReference type="SAM" id="MobiDB-lite"/>
    </source>
</evidence>
<gene>
    <name evidence="2" type="ORF">DCAF_LOCUS25315</name>
</gene>
<feature type="region of interest" description="Disordered" evidence="1">
    <location>
        <begin position="1"/>
        <end position="25"/>
    </location>
</feature>
<dbReference type="GO" id="GO:0005634">
    <property type="term" value="C:nucleus"/>
    <property type="evidence" value="ECO:0007669"/>
    <property type="project" value="TreeGrafter"/>
</dbReference>
<evidence type="ECO:0000313" key="3">
    <source>
        <dbReference type="Proteomes" id="UP001314170"/>
    </source>
</evidence>
<dbReference type="Pfam" id="PF07491">
    <property type="entry name" value="PPI_Ypi1"/>
    <property type="match status" value="1"/>
</dbReference>
<dbReference type="AlphaFoldDB" id="A0AAV1SQG0"/>
<evidence type="ECO:0000313" key="2">
    <source>
        <dbReference type="EMBL" id="CAK7354740.1"/>
    </source>
</evidence>
<dbReference type="InterPro" id="IPR011107">
    <property type="entry name" value="PPI_Ypi1"/>
</dbReference>
<keyword evidence="3" id="KW-1185">Reference proteome</keyword>
<feature type="compositionally biased region" description="Basic and acidic residues" evidence="1">
    <location>
        <begin position="90"/>
        <end position="103"/>
    </location>
</feature>
<reference evidence="2 3" key="1">
    <citation type="submission" date="2024-01" db="EMBL/GenBank/DDBJ databases">
        <authorList>
            <person name="Waweru B."/>
        </authorList>
    </citation>
    <scope>NUCLEOTIDE SEQUENCE [LARGE SCALE GENOMIC DNA]</scope>
</reference>
<dbReference type="GO" id="GO:0004865">
    <property type="term" value="F:protein serine/threonine phosphatase inhibitor activity"/>
    <property type="evidence" value="ECO:0007669"/>
    <property type="project" value="InterPro"/>
</dbReference>
<dbReference type="EMBL" id="CAWUPB010001195">
    <property type="protein sequence ID" value="CAK7354740.1"/>
    <property type="molecule type" value="Genomic_DNA"/>
</dbReference>
<sequence>MSTTATTARTTTPMRPAPSPSTTTTILENPTQQQQLQTLTLRLNRLKKKVSWKEGTVDNEFMQRKSSKICCIFHKEKPFDEDDSDDDDCSHDHPDHDHEHKSDGACSSSKHNEKEAVVSDPRKFVACLLAFDVDTVKELESAWDGQEELVRSDIQRICLLEKPSSRTKLCCLFRGLSSIA</sequence>
<dbReference type="GO" id="GO:0008157">
    <property type="term" value="F:protein phosphatase 1 binding"/>
    <property type="evidence" value="ECO:0007669"/>
    <property type="project" value="TreeGrafter"/>
</dbReference>
<comment type="caution">
    <text evidence="2">The sequence shown here is derived from an EMBL/GenBank/DDBJ whole genome shotgun (WGS) entry which is preliminary data.</text>
</comment>
<proteinExistence type="predicted"/>
<accession>A0AAV1SQG0</accession>